<dbReference type="RefSeq" id="WP_192755311.1">
    <property type="nucleotide sequence ID" value="NZ_BAABJL010000005.1"/>
</dbReference>
<feature type="compositionally biased region" description="Low complexity" evidence="1">
    <location>
        <begin position="43"/>
        <end position="54"/>
    </location>
</feature>
<evidence type="ECO:0000256" key="1">
    <source>
        <dbReference type="SAM" id="MobiDB-lite"/>
    </source>
</evidence>
<evidence type="ECO:0000313" key="2">
    <source>
        <dbReference type="EMBL" id="MBE1612221.1"/>
    </source>
</evidence>
<dbReference type="AlphaFoldDB" id="A0A927N4J1"/>
<gene>
    <name evidence="2" type="ORF">HEB94_009069</name>
</gene>
<feature type="region of interest" description="Disordered" evidence="1">
    <location>
        <begin position="36"/>
        <end position="98"/>
    </location>
</feature>
<keyword evidence="3" id="KW-1185">Reference proteome</keyword>
<feature type="compositionally biased region" description="Basic residues" evidence="1">
    <location>
        <begin position="219"/>
        <end position="230"/>
    </location>
</feature>
<reference evidence="2" key="1">
    <citation type="submission" date="2020-10" db="EMBL/GenBank/DDBJ databases">
        <title>Sequencing the genomes of 1000 actinobacteria strains.</title>
        <authorList>
            <person name="Klenk H.-P."/>
        </authorList>
    </citation>
    <scope>NUCLEOTIDE SEQUENCE</scope>
    <source>
        <strain evidence="2">DSM 45354</strain>
    </source>
</reference>
<protein>
    <submittedName>
        <fullName evidence="2">Uncharacterized protein</fullName>
    </submittedName>
</protein>
<name>A0A927N4J1_9ACTN</name>
<feature type="compositionally biased region" description="Basic and acidic residues" evidence="1">
    <location>
        <begin position="55"/>
        <end position="94"/>
    </location>
</feature>
<feature type="region of interest" description="Disordered" evidence="1">
    <location>
        <begin position="187"/>
        <end position="237"/>
    </location>
</feature>
<dbReference type="InterPro" id="IPR011050">
    <property type="entry name" value="Pectin_lyase_fold/virulence"/>
</dbReference>
<sequence>MARWSGRRSGLAAVVGGLVGAVGLVAAAVGLQVSSDVPEDARTAGGERAAGTERALARPDPDRPDDPDRGDGLDRYRRADSHDARAGTAKEDGPGRAVQVPCDQDELIAALVRADANGGGTLELALACTYALTAHEAGTGLPMITQPITIDGNGSTIVRAGNAADFRIFEVAAGGDLRLRDLTVRGGAATAPPPPGPSHEFRPTRGPAFRRAAPSSVCHRTRNGGRSRCRGGRERVG</sequence>
<accession>A0A927N4J1</accession>
<organism evidence="2 3">
    <name type="scientific">Actinopolymorpha pittospori</name>
    <dbReference type="NCBI Taxonomy" id="648752"/>
    <lineage>
        <taxon>Bacteria</taxon>
        <taxon>Bacillati</taxon>
        <taxon>Actinomycetota</taxon>
        <taxon>Actinomycetes</taxon>
        <taxon>Propionibacteriales</taxon>
        <taxon>Actinopolymorphaceae</taxon>
        <taxon>Actinopolymorpha</taxon>
    </lineage>
</organism>
<dbReference type="EMBL" id="JADBEM010000001">
    <property type="protein sequence ID" value="MBE1612221.1"/>
    <property type="molecule type" value="Genomic_DNA"/>
</dbReference>
<evidence type="ECO:0000313" key="3">
    <source>
        <dbReference type="Proteomes" id="UP000638648"/>
    </source>
</evidence>
<comment type="caution">
    <text evidence="2">The sequence shown here is derived from an EMBL/GenBank/DDBJ whole genome shotgun (WGS) entry which is preliminary data.</text>
</comment>
<dbReference type="Proteomes" id="UP000638648">
    <property type="component" value="Unassembled WGS sequence"/>
</dbReference>
<dbReference type="SUPFAM" id="SSF51126">
    <property type="entry name" value="Pectin lyase-like"/>
    <property type="match status" value="1"/>
</dbReference>
<proteinExistence type="predicted"/>